<evidence type="ECO:0000256" key="1">
    <source>
        <dbReference type="SAM" id="SignalP"/>
    </source>
</evidence>
<dbReference type="Proteomes" id="UP000244810">
    <property type="component" value="Unassembled WGS sequence"/>
</dbReference>
<reference evidence="2 3" key="1">
    <citation type="journal article" date="2011" name="Syst. Appl. Microbiol.">
        <title>Defluviimonas denitrificans gen. nov., sp. nov., and Pararhodobacter aggregans gen. nov., sp. nov., non-phototrophic Rhodobacteraceae from the biofilter of a marine aquaculture.</title>
        <authorList>
            <person name="Foesel B.U."/>
            <person name="Drake H.L."/>
            <person name="Schramm A."/>
        </authorList>
    </citation>
    <scope>NUCLEOTIDE SEQUENCE [LARGE SCALE GENOMIC DNA]</scope>
    <source>
        <strain evidence="2 3">D1-19</strain>
    </source>
</reference>
<evidence type="ECO:0000313" key="2">
    <source>
        <dbReference type="EMBL" id="PVE48008.1"/>
    </source>
</evidence>
<comment type="caution">
    <text evidence="2">The sequence shown here is derived from an EMBL/GenBank/DDBJ whole genome shotgun (WGS) entry which is preliminary data.</text>
</comment>
<dbReference type="AlphaFoldDB" id="A0A2T7UTV1"/>
<accession>A0A2T7UTV1</accession>
<sequence length="130" mass="13921">MRFSLVLALCLTAGAAQADGGVTVPLPTLPPMTQGEQEHLLMQLVVANVVQSNCPGGSDNSAEWALLTGTADLIAESLGLDANAYDDRFYHPAFDMLDKPETCAREMPRVQPLIRRLIAWGGSLDATPIE</sequence>
<feature type="signal peptide" evidence="1">
    <location>
        <begin position="1"/>
        <end position="18"/>
    </location>
</feature>
<dbReference type="EMBL" id="QDDR01000003">
    <property type="protein sequence ID" value="PVE48008.1"/>
    <property type="molecule type" value="Genomic_DNA"/>
</dbReference>
<name>A0A2T7UTV1_9RHOB</name>
<organism evidence="2 3">
    <name type="scientific">Pararhodobacter aggregans</name>
    <dbReference type="NCBI Taxonomy" id="404875"/>
    <lineage>
        <taxon>Bacteria</taxon>
        <taxon>Pseudomonadati</taxon>
        <taxon>Pseudomonadota</taxon>
        <taxon>Alphaproteobacteria</taxon>
        <taxon>Rhodobacterales</taxon>
        <taxon>Paracoccaceae</taxon>
        <taxon>Pararhodobacter</taxon>
    </lineage>
</organism>
<keyword evidence="3" id="KW-1185">Reference proteome</keyword>
<dbReference type="OrthoDB" id="7948811at2"/>
<proteinExistence type="predicted"/>
<evidence type="ECO:0000313" key="3">
    <source>
        <dbReference type="Proteomes" id="UP000244810"/>
    </source>
</evidence>
<evidence type="ECO:0008006" key="4">
    <source>
        <dbReference type="Google" id="ProtNLM"/>
    </source>
</evidence>
<gene>
    <name evidence="2" type="ORF">DDE23_07660</name>
</gene>
<keyword evidence="1" id="KW-0732">Signal</keyword>
<protein>
    <recommendedName>
        <fullName evidence="4">Rap1a immunity protein domain-containing protein</fullName>
    </recommendedName>
</protein>
<feature type="chain" id="PRO_5015482468" description="Rap1a immunity protein domain-containing protein" evidence="1">
    <location>
        <begin position="19"/>
        <end position="130"/>
    </location>
</feature>
<dbReference type="RefSeq" id="WP_107751381.1">
    <property type="nucleotide sequence ID" value="NZ_QBKF01000004.1"/>
</dbReference>